<dbReference type="InterPro" id="IPR029058">
    <property type="entry name" value="AB_hydrolase_fold"/>
</dbReference>
<dbReference type="EMBL" id="AP022614">
    <property type="protein sequence ID" value="BBZ43399.1"/>
    <property type="molecule type" value="Genomic_DNA"/>
</dbReference>
<dbReference type="Proteomes" id="UP000467105">
    <property type="component" value="Chromosome"/>
</dbReference>
<dbReference type="AlphaFoldDB" id="A0A7I7YNX9"/>
<sequence length="384" mass="41797">MGGAAVFPVGYYELHPDVTLNFQLNRFWNWVGEPQMLDELRRVAPSLTNYDEWVRQLFALGESALGEGRMLAGAYLIRAAEFFMSADDPRRRRARQTFLDTVLTQCGVSADQHHDVAYGGTNLSAYRFTPASPRGVIVVFGGFDSYIEEWLPMLLALRDAGLDVVAFDGPGQGAALEAGLPMTAEWHKPVGAVLDHFRVDDVTLMGFSLGGCLVMRAAAYEPRVSRVVADDILTDFTACFAYRLAGPQKALVVNAGRLPAAVVDRLINRARSRNLLADWGIGNAETVFGVNTPAEALAAVRAMRTDDVSSRITQDVLLMAGAEDHYVPLAQLGGQIQTLTNARSVTARVFTRTESAQNHCQIGNLGLSLQVILGWLDDHTGTPG</sequence>
<dbReference type="PANTHER" id="PTHR22946">
    <property type="entry name" value="DIENELACTONE HYDROLASE DOMAIN-CONTAINING PROTEIN-RELATED"/>
    <property type="match status" value="1"/>
</dbReference>
<dbReference type="GO" id="GO:0016787">
    <property type="term" value="F:hydrolase activity"/>
    <property type="evidence" value="ECO:0007669"/>
    <property type="project" value="UniProtKB-KW"/>
</dbReference>
<dbReference type="Pfam" id="PF00561">
    <property type="entry name" value="Abhydrolase_1"/>
    <property type="match status" value="1"/>
</dbReference>
<dbReference type="SUPFAM" id="SSF53474">
    <property type="entry name" value="alpha/beta-Hydrolases"/>
    <property type="match status" value="1"/>
</dbReference>
<reference evidence="2 3" key="1">
    <citation type="journal article" date="2019" name="Emerg. Microbes Infect.">
        <title>Comprehensive subspecies identification of 175 nontuberculous mycobacteria species based on 7547 genomic profiles.</title>
        <authorList>
            <person name="Matsumoto Y."/>
            <person name="Kinjo T."/>
            <person name="Motooka D."/>
            <person name="Nabeya D."/>
            <person name="Jung N."/>
            <person name="Uechi K."/>
            <person name="Horii T."/>
            <person name="Iida T."/>
            <person name="Fujita J."/>
            <person name="Nakamura S."/>
        </authorList>
    </citation>
    <scope>NUCLEOTIDE SEQUENCE [LARGE SCALE GENOMIC DNA]</scope>
    <source>
        <strain evidence="2 3">JCM 14742</strain>
    </source>
</reference>
<accession>A0A7I7YNX9</accession>
<keyword evidence="2" id="KW-0378">Hydrolase</keyword>
<evidence type="ECO:0000256" key="1">
    <source>
        <dbReference type="ARBA" id="ARBA00038115"/>
    </source>
</evidence>
<comment type="similarity">
    <text evidence="1">Belongs to the AB hydrolase superfamily. FUS2 hydrolase family.</text>
</comment>
<gene>
    <name evidence="2" type="ORF">MPRM_06800</name>
</gene>
<dbReference type="OrthoDB" id="9765647at2"/>
<proteinExistence type="inferred from homology"/>
<dbReference type="RefSeq" id="WP_161494183.1">
    <property type="nucleotide sequence ID" value="NZ_AP022614.1"/>
</dbReference>
<protein>
    <submittedName>
        <fullName evidence="2">Alpha/beta hydrolase</fullName>
    </submittedName>
</protein>
<name>A0A7I7YNX9_9MYCO</name>
<dbReference type="InterPro" id="IPR050261">
    <property type="entry name" value="FrsA_esterase"/>
</dbReference>
<keyword evidence="3" id="KW-1185">Reference proteome</keyword>
<organism evidence="2 3">
    <name type="scientific">Mycobacterium parmense</name>
    <dbReference type="NCBI Taxonomy" id="185642"/>
    <lineage>
        <taxon>Bacteria</taxon>
        <taxon>Bacillati</taxon>
        <taxon>Actinomycetota</taxon>
        <taxon>Actinomycetes</taxon>
        <taxon>Mycobacteriales</taxon>
        <taxon>Mycobacteriaceae</taxon>
        <taxon>Mycobacterium</taxon>
        <taxon>Mycobacterium simiae complex</taxon>
    </lineage>
</organism>
<dbReference type="PANTHER" id="PTHR22946:SF12">
    <property type="entry name" value="CONIDIAL PIGMENT BIOSYNTHESIS PROTEIN AYG1 (AFU_ORTHOLOGUE AFUA_2G17550)"/>
    <property type="match status" value="1"/>
</dbReference>
<evidence type="ECO:0000313" key="3">
    <source>
        <dbReference type="Proteomes" id="UP000467105"/>
    </source>
</evidence>
<evidence type="ECO:0000313" key="2">
    <source>
        <dbReference type="EMBL" id="BBZ43399.1"/>
    </source>
</evidence>
<dbReference type="InterPro" id="IPR000073">
    <property type="entry name" value="AB_hydrolase_1"/>
</dbReference>
<dbReference type="Gene3D" id="3.40.50.1820">
    <property type="entry name" value="alpha/beta hydrolase"/>
    <property type="match status" value="1"/>
</dbReference>